<dbReference type="OrthoDB" id="5405751at2"/>
<keyword evidence="2" id="KW-1185">Reference proteome</keyword>
<dbReference type="InterPro" id="IPR029037">
    <property type="entry name" value="DUF1407/YfgJ-like_sf"/>
</dbReference>
<dbReference type="Gene3D" id="2.10.290.10">
    <property type="entry name" value="YfgJ-like"/>
    <property type="match status" value="1"/>
</dbReference>
<dbReference type="EMBL" id="SMBY01000011">
    <property type="protein sequence ID" value="TCV04195.1"/>
    <property type="molecule type" value="Genomic_DNA"/>
</dbReference>
<dbReference type="SUPFAM" id="SSF161187">
    <property type="entry name" value="YfgJ-like"/>
    <property type="match status" value="1"/>
</dbReference>
<proteinExistence type="predicted"/>
<evidence type="ECO:0000313" key="1">
    <source>
        <dbReference type="EMBL" id="TCV04195.1"/>
    </source>
</evidence>
<organism evidence="1 2">
    <name type="scientific">Samsonia erythrinae</name>
    <dbReference type="NCBI Taxonomy" id="160434"/>
    <lineage>
        <taxon>Bacteria</taxon>
        <taxon>Pseudomonadati</taxon>
        <taxon>Pseudomonadota</taxon>
        <taxon>Gammaproteobacteria</taxon>
        <taxon>Enterobacterales</taxon>
        <taxon>Pectobacteriaceae</taxon>
        <taxon>Samsonia</taxon>
    </lineage>
</organism>
<sequence length="74" mass="8693">MEACCPDCHHVMVWQSESVYLCTLCQIRYKREERCPECNHLLQELKACGAVDYFCQQHGMISKRRVVLRYAPAN</sequence>
<dbReference type="InterPro" id="IPR010807">
    <property type="entry name" value="YfgJ-like"/>
</dbReference>
<gene>
    <name evidence="1" type="ORF">EDC54_11165</name>
</gene>
<dbReference type="RefSeq" id="WP_132458084.1">
    <property type="nucleotide sequence ID" value="NZ_JAWIZJ010000011.1"/>
</dbReference>
<reference evidence="1 2" key="1">
    <citation type="submission" date="2019-03" db="EMBL/GenBank/DDBJ databases">
        <title>Genomic Encyclopedia of Type Strains, Phase IV (KMG-IV): sequencing the most valuable type-strain genomes for metagenomic binning, comparative biology and taxonomic classification.</title>
        <authorList>
            <person name="Goeker M."/>
        </authorList>
    </citation>
    <scope>NUCLEOTIDE SEQUENCE [LARGE SCALE GENOMIC DNA]</scope>
    <source>
        <strain evidence="1 2">DSM 16730</strain>
    </source>
</reference>
<evidence type="ECO:0000313" key="2">
    <source>
        <dbReference type="Proteomes" id="UP000295433"/>
    </source>
</evidence>
<accession>A0A4R3VM34</accession>
<dbReference type="Proteomes" id="UP000295433">
    <property type="component" value="Unassembled WGS sequence"/>
</dbReference>
<name>A0A4R3VM34_9GAMM</name>
<protein>
    <submittedName>
        <fullName evidence="1">Zinc ribbon protein</fullName>
    </submittedName>
</protein>
<comment type="caution">
    <text evidence="1">The sequence shown here is derived from an EMBL/GenBank/DDBJ whole genome shotgun (WGS) entry which is preliminary data.</text>
</comment>
<dbReference type="Pfam" id="PF07191">
    <property type="entry name" value="Zn_ribbon_6"/>
    <property type="match status" value="1"/>
</dbReference>
<dbReference type="AlphaFoldDB" id="A0A4R3VM34"/>